<keyword evidence="2" id="KW-0813">Transport</keyword>
<dbReference type="GeneID" id="76998923"/>
<accession>A0AAP9J3L8</accession>
<dbReference type="PANTHER" id="PTHR23508">
    <property type="entry name" value="CARBOXYLIC ACID TRANSPORTER PROTEIN HOMOLOG"/>
    <property type="match status" value="1"/>
</dbReference>
<keyword evidence="3 6" id="KW-0812">Transmembrane</keyword>
<dbReference type="PANTHER" id="PTHR23508:SF10">
    <property type="entry name" value="CARBOXYLIC ACID TRANSPORTER PROTEIN HOMOLOG"/>
    <property type="match status" value="1"/>
</dbReference>
<feature type="transmembrane region" description="Helical" evidence="6">
    <location>
        <begin position="269"/>
        <end position="289"/>
    </location>
</feature>
<reference evidence="9 10" key="1">
    <citation type="submission" date="2019-07" db="EMBL/GenBank/DDBJ databases">
        <title>Paenibacillus thiaminolyticus NRRL B-4156.</title>
        <authorList>
            <person name="Hehnly C."/>
            <person name="Zhang L."/>
        </authorList>
    </citation>
    <scope>NUCLEOTIDE SEQUENCE [LARGE SCALE GENOMIC DNA]</scope>
    <source>
        <strain evidence="9 10">NRRL B-4156</strain>
    </source>
</reference>
<dbReference type="AlphaFoldDB" id="A0AAP9J3L8"/>
<dbReference type="Gene3D" id="1.20.1250.20">
    <property type="entry name" value="MFS general substrate transporter like domains"/>
    <property type="match status" value="1"/>
</dbReference>
<proteinExistence type="predicted"/>
<keyword evidence="5 6" id="KW-0472">Membrane</keyword>
<evidence type="ECO:0000259" key="7">
    <source>
        <dbReference type="PROSITE" id="PS50850"/>
    </source>
</evidence>
<dbReference type="InterPro" id="IPR005829">
    <property type="entry name" value="Sugar_transporter_CS"/>
</dbReference>
<feature type="domain" description="Major facilitator superfamily (MFS) profile" evidence="7">
    <location>
        <begin position="29"/>
        <end position="444"/>
    </location>
</feature>
<dbReference type="SUPFAM" id="SSF103473">
    <property type="entry name" value="MFS general substrate transporter"/>
    <property type="match status" value="1"/>
</dbReference>
<evidence type="ECO:0000313" key="11">
    <source>
        <dbReference type="Proteomes" id="UP001209276"/>
    </source>
</evidence>
<protein>
    <submittedName>
        <fullName evidence="9">MFS transporter</fullName>
    </submittedName>
</protein>
<name>A0AAP9J3L8_PANTH</name>
<evidence type="ECO:0000313" key="8">
    <source>
        <dbReference type="EMBL" id="MCY9605714.1"/>
    </source>
</evidence>
<evidence type="ECO:0000256" key="1">
    <source>
        <dbReference type="ARBA" id="ARBA00004651"/>
    </source>
</evidence>
<comment type="subcellular location">
    <subcellularLocation>
        <location evidence="1">Cell membrane</location>
        <topology evidence="1">Multi-pass membrane protein</topology>
    </subcellularLocation>
</comment>
<evidence type="ECO:0000256" key="3">
    <source>
        <dbReference type="ARBA" id="ARBA00022692"/>
    </source>
</evidence>
<feature type="transmembrane region" description="Helical" evidence="6">
    <location>
        <begin position="153"/>
        <end position="175"/>
    </location>
</feature>
<feature type="transmembrane region" description="Helical" evidence="6">
    <location>
        <begin position="94"/>
        <end position="114"/>
    </location>
</feature>
<dbReference type="Proteomes" id="UP000315377">
    <property type="component" value="Chromosome"/>
</dbReference>
<dbReference type="InterPro" id="IPR036259">
    <property type="entry name" value="MFS_trans_sf"/>
</dbReference>
<evidence type="ECO:0000313" key="9">
    <source>
        <dbReference type="EMBL" id="QDM46100.1"/>
    </source>
</evidence>
<dbReference type="GO" id="GO:0005886">
    <property type="term" value="C:plasma membrane"/>
    <property type="evidence" value="ECO:0007669"/>
    <property type="project" value="UniProtKB-SubCell"/>
</dbReference>
<evidence type="ECO:0000256" key="6">
    <source>
        <dbReference type="SAM" id="Phobius"/>
    </source>
</evidence>
<sequence>MRITPNESGANNLSGRLDRLPVSSIHRKTLVTLAIIYFFEYADLNTFSFVAPVLKKEWGMSVTEIGWITSSSFLGMFIGSVFGGWFADRYGRKRAIMMMTLFFSVFSMLTAVAWNPVILGIFRFLTGMGVSAALINSSTYISEFFPSVSRGKFQGIALVVGLLGIPVTGWISTLLIGLGPFGWKFVFIWGGMGIVGVWFLRHLHEIPRWHVSRGETEKAEAIVRQVEEQALREKGELPPVPEPAYRPQAHMAAKGYRELFKGKYRHRTLILAMAWIFQTLGFYGFGSWVPTLLVQNGIMLDKSLLYSTLITIGAPLGALLGAMISDRFERKWNLVASSLFIAISVFFYGMTVNPLFLIAFGFLVNLIERTYSSNLYTYTSEMYPTSIRGTGYGLTYGLGRFSNVLGPMLISLLLLEFGSFSVFAFISLCWVGSAIALSFGPATNRRSLDDFESGEDEIRPFERTRAMTAMAKND</sequence>
<evidence type="ECO:0000313" key="10">
    <source>
        <dbReference type="Proteomes" id="UP000315377"/>
    </source>
</evidence>
<dbReference type="PROSITE" id="PS00216">
    <property type="entry name" value="SUGAR_TRANSPORT_1"/>
    <property type="match status" value="1"/>
</dbReference>
<reference evidence="8 11" key="2">
    <citation type="submission" date="2022-05" db="EMBL/GenBank/DDBJ databases">
        <title>Genome Sequencing of Bee-Associated Microbes.</title>
        <authorList>
            <person name="Dunlap C."/>
        </authorList>
    </citation>
    <scope>NUCLEOTIDE SEQUENCE [LARGE SCALE GENOMIC DNA]</scope>
    <source>
        <strain evidence="8 11">NRRL B-14613</strain>
    </source>
</reference>
<dbReference type="GO" id="GO:0046943">
    <property type="term" value="F:carboxylic acid transmembrane transporter activity"/>
    <property type="evidence" value="ECO:0007669"/>
    <property type="project" value="TreeGrafter"/>
</dbReference>
<dbReference type="EMBL" id="JAMDMM010000003">
    <property type="protein sequence ID" value="MCY9605714.1"/>
    <property type="molecule type" value="Genomic_DNA"/>
</dbReference>
<feature type="transmembrane region" description="Helical" evidence="6">
    <location>
        <begin position="408"/>
        <end position="437"/>
    </location>
</feature>
<keyword evidence="11" id="KW-1185">Reference proteome</keyword>
<dbReference type="PROSITE" id="PS50850">
    <property type="entry name" value="MFS"/>
    <property type="match status" value="1"/>
</dbReference>
<dbReference type="Pfam" id="PF00083">
    <property type="entry name" value="Sugar_tr"/>
    <property type="match status" value="1"/>
</dbReference>
<feature type="transmembrane region" description="Helical" evidence="6">
    <location>
        <begin position="181"/>
        <end position="200"/>
    </location>
</feature>
<feature type="transmembrane region" description="Helical" evidence="6">
    <location>
        <begin position="304"/>
        <end position="322"/>
    </location>
</feature>
<feature type="transmembrane region" description="Helical" evidence="6">
    <location>
        <begin position="65"/>
        <end position="87"/>
    </location>
</feature>
<evidence type="ECO:0000256" key="2">
    <source>
        <dbReference type="ARBA" id="ARBA00022448"/>
    </source>
</evidence>
<feature type="transmembrane region" description="Helical" evidence="6">
    <location>
        <begin position="29"/>
        <end position="53"/>
    </location>
</feature>
<dbReference type="CDD" id="cd17316">
    <property type="entry name" value="MFS_SV2_like"/>
    <property type="match status" value="1"/>
</dbReference>
<gene>
    <name evidence="9" type="ORF">FLT43_23465</name>
    <name evidence="8" type="ORF">M5W83_00780</name>
</gene>
<dbReference type="InterPro" id="IPR005828">
    <property type="entry name" value="MFS_sugar_transport-like"/>
</dbReference>
<organism evidence="9 10">
    <name type="scientific">Paenibacillus thiaminolyticus</name>
    <name type="common">Bacillus thiaminolyticus</name>
    <dbReference type="NCBI Taxonomy" id="49283"/>
    <lineage>
        <taxon>Bacteria</taxon>
        <taxon>Bacillati</taxon>
        <taxon>Bacillota</taxon>
        <taxon>Bacilli</taxon>
        <taxon>Bacillales</taxon>
        <taxon>Paenibacillaceae</taxon>
        <taxon>Paenibacillus</taxon>
    </lineage>
</organism>
<keyword evidence="4 6" id="KW-1133">Transmembrane helix</keyword>
<dbReference type="RefSeq" id="WP_087440800.1">
    <property type="nucleotide sequence ID" value="NZ_CABMNB010000010.1"/>
</dbReference>
<dbReference type="Proteomes" id="UP001209276">
    <property type="component" value="Unassembled WGS sequence"/>
</dbReference>
<dbReference type="EMBL" id="CP041405">
    <property type="protein sequence ID" value="QDM46100.1"/>
    <property type="molecule type" value="Genomic_DNA"/>
</dbReference>
<evidence type="ECO:0000256" key="4">
    <source>
        <dbReference type="ARBA" id="ARBA00022989"/>
    </source>
</evidence>
<dbReference type="InterPro" id="IPR020846">
    <property type="entry name" value="MFS_dom"/>
</dbReference>
<evidence type="ECO:0000256" key="5">
    <source>
        <dbReference type="ARBA" id="ARBA00023136"/>
    </source>
</evidence>
<feature type="transmembrane region" description="Helical" evidence="6">
    <location>
        <begin position="334"/>
        <end position="367"/>
    </location>
</feature>